<keyword evidence="1" id="KW-0862">Zinc</keyword>
<dbReference type="Pfam" id="PF01244">
    <property type="entry name" value="Peptidase_M19"/>
    <property type="match status" value="1"/>
</dbReference>
<comment type="cofactor">
    <cofactor evidence="1">
        <name>Zn(2+)</name>
        <dbReference type="ChEBI" id="CHEBI:29105"/>
    </cofactor>
</comment>
<comment type="caution">
    <text evidence="2">The sequence shown here is derived from an EMBL/GenBank/DDBJ whole genome shotgun (WGS) entry which is preliminary data.</text>
</comment>
<comment type="catalytic activity">
    <reaction evidence="1">
        <text>an L-aminoacyl-L-amino acid + H2O = 2 an L-alpha-amino acid</text>
        <dbReference type="Rhea" id="RHEA:48940"/>
        <dbReference type="ChEBI" id="CHEBI:15377"/>
        <dbReference type="ChEBI" id="CHEBI:59869"/>
        <dbReference type="ChEBI" id="CHEBI:77460"/>
        <dbReference type="EC" id="3.4.13.19"/>
    </reaction>
</comment>
<dbReference type="GO" id="GO:0006508">
    <property type="term" value="P:proteolysis"/>
    <property type="evidence" value="ECO:0007669"/>
    <property type="project" value="UniProtKB-KW"/>
</dbReference>
<dbReference type="AlphaFoldDB" id="G7E0S5"/>
<dbReference type="PANTHER" id="PTHR10443">
    <property type="entry name" value="MICROSOMAL DIPEPTIDASE"/>
    <property type="match status" value="1"/>
</dbReference>
<dbReference type="CDD" id="cd01301">
    <property type="entry name" value="rDP_like"/>
    <property type="match status" value="1"/>
</dbReference>
<keyword evidence="1" id="KW-0224">Dipeptidase</keyword>
<dbReference type="RefSeq" id="XP_014568053.1">
    <property type="nucleotide sequence ID" value="XM_014712567.1"/>
</dbReference>
<keyword evidence="1" id="KW-0378">Hydrolase</keyword>
<dbReference type="PANTHER" id="PTHR10443:SF12">
    <property type="entry name" value="DIPEPTIDASE"/>
    <property type="match status" value="1"/>
</dbReference>
<dbReference type="SUPFAM" id="SSF51556">
    <property type="entry name" value="Metallo-dependent hydrolases"/>
    <property type="match status" value="1"/>
</dbReference>
<dbReference type="InParanoid" id="G7E0S5"/>
<evidence type="ECO:0000313" key="3">
    <source>
        <dbReference type="Proteomes" id="UP000009131"/>
    </source>
</evidence>
<keyword evidence="1" id="KW-0482">Metalloprotease</keyword>
<protein>
    <recommendedName>
        <fullName evidence="1">Dipeptidase</fullName>
        <ecNumber evidence="1">3.4.13.19</ecNumber>
    </recommendedName>
</protein>
<comment type="similarity">
    <text evidence="1">Belongs to the metallo-dependent hydrolases superfamily. Peptidase M19 family.</text>
</comment>
<name>G7E0S5_MIXOS</name>
<dbReference type="EMBL" id="BABT02000090">
    <property type="protein sequence ID" value="GAA96435.1"/>
    <property type="molecule type" value="Genomic_DNA"/>
</dbReference>
<sequence length="443" mass="48475">MSHEKAVLLPTTSSAAGVTINRASTRELRARATSAKRVVLSILLICFTGTLLLRERHPASATHAERLLSENVLMDTHIDLPVILRYAYNLQPSAYNLSDTVIGAVDIPRLRSGKLGAFFWSVFVPCPAEDNANFTMPAYTVRDTLEQIDIVKQSVAQYSSTFRLATSAADIQQSFKSGFIASLMGAEGAHQLGNSLAVLRQYYEVGVRYLTLTHTCNNAFADSAGTQEDPAKPLHHGLSAFGRELVHEMNRLGMLVDVSHTSTATAHQVLDHSLAPPIASHSGAKGVWDVVRNVDDAYLRRLREGDSKSGDGVISVVFAPEFLSEGEDSKGRLGHPASVAEVADHIDYIAKRAGKTHVGIGSDFDGARTPEGLEDVSKYPSLIEQLIERGWSDADLIGLMGGNFLRVFRQTERVRDSLKHMLPITTLYSKRPDLPYHWNATTL</sequence>
<evidence type="ECO:0000313" key="2">
    <source>
        <dbReference type="EMBL" id="GAA96435.1"/>
    </source>
</evidence>
<keyword evidence="1" id="KW-0479">Metal-binding</keyword>
<dbReference type="InterPro" id="IPR032466">
    <property type="entry name" value="Metal_Hydrolase"/>
</dbReference>
<dbReference type="GO" id="GO:0046872">
    <property type="term" value="F:metal ion binding"/>
    <property type="evidence" value="ECO:0007669"/>
    <property type="project" value="UniProtKB-UniRule"/>
</dbReference>
<proteinExistence type="inferred from homology"/>
<organism evidence="2 3">
    <name type="scientific">Mixia osmundae (strain CBS 9802 / IAM 14324 / JCM 22182 / KY 12970)</name>
    <dbReference type="NCBI Taxonomy" id="764103"/>
    <lineage>
        <taxon>Eukaryota</taxon>
        <taxon>Fungi</taxon>
        <taxon>Dikarya</taxon>
        <taxon>Basidiomycota</taxon>
        <taxon>Pucciniomycotina</taxon>
        <taxon>Mixiomycetes</taxon>
        <taxon>Mixiales</taxon>
        <taxon>Mixiaceae</taxon>
        <taxon>Mixia</taxon>
    </lineage>
</organism>
<dbReference type="Proteomes" id="UP000009131">
    <property type="component" value="Unassembled WGS sequence"/>
</dbReference>
<dbReference type="OMA" id="CDHPRNI"/>
<dbReference type="EC" id="3.4.13.19" evidence="1"/>
<keyword evidence="1" id="KW-0645">Protease</keyword>
<dbReference type="GO" id="GO:0070573">
    <property type="term" value="F:metallodipeptidase activity"/>
    <property type="evidence" value="ECO:0007669"/>
    <property type="project" value="InterPro"/>
</dbReference>
<dbReference type="HOGENOM" id="CLU_031404_4_2_1"/>
<dbReference type="PROSITE" id="PS51365">
    <property type="entry name" value="RENAL_DIPEPTIDASE_2"/>
    <property type="match status" value="1"/>
</dbReference>
<dbReference type="eggNOG" id="KOG4127">
    <property type="taxonomic scope" value="Eukaryota"/>
</dbReference>
<dbReference type="InterPro" id="IPR008257">
    <property type="entry name" value="Pept_M19"/>
</dbReference>
<reference evidence="2 3" key="2">
    <citation type="journal article" date="2012" name="Open Biol.">
        <title>Characteristics of nucleosomes and linker DNA regions on the genome of the basidiomycete Mixia osmundae revealed by mono- and dinucleosome mapping.</title>
        <authorList>
            <person name="Nishida H."/>
            <person name="Kondo S."/>
            <person name="Matsumoto T."/>
            <person name="Suzuki Y."/>
            <person name="Yoshikawa H."/>
            <person name="Taylor T.D."/>
            <person name="Sugiyama J."/>
        </authorList>
    </citation>
    <scope>NUCLEOTIDE SEQUENCE [LARGE SCALE GENOMIC DNA]</scope>
    <source>
        <strain evidence="3">CBS 9802 / IAM 14324 / JCM 22182 / KY 12970</strain>
    </source>
</reference>
<evidence type="ECO:0000256" key="1">
    <source>
        <dbReference type="RuleBase" id="RU341113"/>
    </source>
</evidence>
<reference evidence="2 3" key="1">
    <citation type="journal article" date="2011" name="J. Gen. Appl. Microbiol.">
        <title>Draft genome sequencing of the enigmatic basidiomycete Mixia osmundae.</title>
        <authorList>
            <person name="Nishida H."/>
            <person name="Nagatsuka Y."/>
            <person name="Sugiyama J."/>
        </authorList>
    </citation>
    <scope>NUCLEOTIDE SEQUENCE [LARGE SCALE GENOMIC DNA]</scope>
    <source>
        <strain evidence="3">CBS 9802 / IAM 14324 / JCM 22182 / KY 12970</strain>
    </source>
</reference>
<dbReference type="OrthoDB" id="445695at2759"/>
<dbReference type="Gene3D" id="3.20.20.140">
    <property type="entry name" value="Metal-dependent hydrolases"/>
    <property type="match status" value="1"/>
</dbReference>
<keyword evidence="3" id="KW-1185">Reference proteome</keyword>
<gene>
    <name evidence="2" type="primary">Mo03102</name>
    <name evidence="2" type="ORF">E5Q_03102</name>
</gene>
<accession>G7E0S5</accession>